<dbReference type="AlphaFoldDB" id="A0A2J6TRP7"/>
<gene>
    <name evidence="3" type="ORF">K444DRAFT_495725</name>
</gene>
<organism evidence="3 4">
    <name type="scientific">Hyaloscypha bicolor E</name>
    <dbReference type="NCBI Taxonomy" id="1095630"/>
    <lineage>
        <taxon>Eukaryota</taxon>
        <taxon>Fungi</taxon>
        <taxon>Dikarya</taxon>
        <taxon>Ascomycota</taxon>
        <taxon>Pezizomycotina</taxon>
        <taxon>Leotiomycetes</taxon>
        <taxon>Helotiales</taxon>
        <taxon>Hyaloscyphaceae</taxon>
        <taxon>Hyaloscypha</taxon>
        <taxon>Hyaloscypha bicolor</taxon>
    </lineage>
</organism>
<name>A0A2J6TRP7_9HELO</name>
<dbReference type="Pfam" id="PF26640">
    <property type="entry name" value="DUF8212"/>
    <property type="match status" value="1"/>
</dbReference>
<dbReference type="GeneID" id="36581354"/>
<protein>
    <submittedName>
        <fullName evidence="3">HET-domain-containing protein</fullName>
    </submittedName>
</protein>
<feature type="domain" description="Heterokaryon incompatibility" evidence="1">
    <location>
        <begin position="13"/>
        <end position="97"/>
    </location>
</feature>
<dbReference type="Proteomes" id="UP000235371">
    <property type="component" value="Unassembled WGS sequence"/>
</dbReference>
<sequence>ELEEYFGSQIPKYAILSHCWGVEEVEFQHINGSEWHGMCGATKIQYASSQCKKEGLRYIWIDTCCIDKSSSAELSEAINSMYGWYEGSVVCYAYLEDVGRALSTQTSYGPSNKDKTVEESRWFTRGWTLQELIAPAKVDFFDNQWQYLGRKEDLSPLLSRITSIPEDVLTKPENRRDCSVAKKMAWAAKRQTTRIEDVAYSLFGIFDVNMPLLYGEGRGAFTRLQEEILKETDDQSLLAWGLVGNRNLDRPMDTGVFANSPDAFLGSEDVVPFPSKPRRQPHSVTNKGVRIELPVTRNTESGFYPRCEFAILDCQIKDDFSGAIGIPL</sequence>
<dbReference type="InterPro" id="IPR010730">
    <property type="entry name" value="HET"/>
</dbReference>
<dbReference type="InParanoid" id="A0A2J6TRP7"/>
<accession>A0A2J6TRP7</accession>
<evidence type="ECO:0000313" key="4">
    <source>
        <dbReference type="Proteomes" id="UP000235371"/>
    </source>
</evidence>
<dbReference type="EMBL" id="KZ613746">
    <property type="protein sequence ID" value="PMD65672.1"/>
    <property type="molecule type" value="Genomic_DNA"/>
</dbReference>
<evidence type="ECO:0000313" key="3">
    <source>
        <dbReference type="EMBL" id="PMD65672.1"/>
    </source>
</evidence>
<dbReference type="OrthoDB" id="674604at2759"/>
<dbReference type="Pfam" id="PF06985">
    <property type="entry name" value="HET"/>
    <property type="match status" value="1"/>
</dbReference>
<dbReference type="PANTHER" id="PTHR10622:SF10">
    <property type="entry name" value="HET DOMAIN-CONTAINING PROTEIN"/>
    <property type="match status" value="1"/>
</dbReference>
<feature type="non-terminal residue" evidence="3">
    <location>
        <position position="1"/>
    </location>
</feature>
<evidence type="ECO:0000259" key="1">
    <source>
        <dbReference type="Pfam" id="PF06985"/>
    </source>
</evidence>
<reference evidence="3 4" key="1">
    <citation type="submission" date="2016-04" db="EMBL/GenBank/DDBJ databases">
        <title>A degradative enzymes factory behind the ericoid mycorrhizal symbiosis.</title>
        <authorList>
            <consortium name="DOE Joint Genome Institute"/>
            <person name="Martino E."/>
            <person name="Morin E."/>
            <person name="Grelet G."/>
            <person name="Kuo A."/>
            <person name="Kohler A."/>
            <person name="Daghino S."/>
            <person name="Barry K."/>
            <person name="Choi C."/>
            <person name="Cichocki N."/>
            <person name="Clum A."/>
            <person name="Copeland A."/>
            <person name="Hainaut M."/>
            <person name="Haridas S."/>
            <person name="Labutti K."/>
            <person name="Lindquist E."/>
            <person name="Lipzen A."/>
            <person name="Khouja H.-R."/>
            <person name="Murat C."/>
            <person name="Ohm R."/>
            <person name="Olson A."/>
            <person name="Spatafora J."/>
            <person name="Veneault-Fourrey C."/>
            <person name="Henrissat B."/>
            <person name="Grigoriev I."/>
            <person name="Martin F."/>
            <person name="Perotto S."/>
        </authorList>
    </citation>
    <scope>NUCLEOTIDE SEQUENCE [LARGE SCALE GENOMIC DNA]</scope>
    <source>
        <strain evidence="3 4">E</strain>
    </source>
</reference>
<dbReference type="InterPro" id="IPR058525">
    <property type="entry name" value="DUF8212"/>
</dbReference>
<dbReference type="RefSeq" id="XP_024742576.1">
    <property type="nucleotide sequence ID" value="XM_024873274.1"/>
</dbReference>
<dbReference type="PANTHER" id="PTHR10622">
    <property type="entry name" value="HET DOMAIN-CONTAINING PROTEIN"/>
    <property type="match status" value="1"/>
</dbReference>
<feature type="domain" description="DUF8212" evidence="2">
    <location>
        <begin position="220"/>
        <end position="244"/>
    </location>
</feature>
<dbReference type="STRING" id="1095630.A0A2J6TRP7"/>
<evidence type="ECO:0000259" key="2">
    <source>
        <dbReference type="Pfam" id="PF26640"/>
    </source>
</evidence>
<keyword evidence="4" id="KW-1185">Reference proteome</keyword>
<feature type="non-terminal residue" evidence="3">
    <location>
        <position position="328"/>
    </location>
</feature>
<proteinExistence type="predicted"/>